<gene>
    <name evidence="9" type="ORF">N478_10480</name>
</gene>
<dbReference type="GO" id="GO:0033214">
    <property type="term" value="P:siderophore-iron import into cell"/>
    <property type="evidence" value="ECO:0007669"/>
    <property type="project" value="TreeGrafter"/>
</dbReference>
<dbReference type="InterPro" id="IPR000522">
    <property type="entry name" value="ABC_transptr_permease_BtuC"/>
</dbReference>
<feature type="transmembrane region" description="Helical" evidence="8">
    <location>
        <begin position="153"/>
        <end position="176"/>
    </location>
</feature>
<keyword evidence="4" id="KW-1003">Cell membrane</keyword>
<name>A0A167P5K4_9GAMM</name>
<keyword evidence="7 8" id="KW-0472">Membrane</keyword>
<dbReference type="GO" id="GO:0005886">
    <property type="term" value="C:plasma membrane"/>
    <property type="evidence" value="ECO:0007669"/>
    <property type="project" value="UniProtKB-SubCell"/>
</dbReference>
<reference evidence="9 10" key="1">
    <citation type="submission" date="2013-07" db="EMBL/GenBank/DDBJ databases">
        <title>Comparative Genomic and Metabolomic Analysis of Twelve Strains of Pseudoalteromonas luteoviolacea.</title>
        <authorList>
            <person name="Vynne N.G."/>
            <person name="Mansson M."/>
            <person name="Gram L."/>
        </authorList>
    </citation>
    <scope>NUCLEOTIDE SEQUENCE [LARGE SCALE GENOMIC DNA]</scope>
    <source>
        <strain evidence="9 10">S4060-1</strain>
    </source>
</reference>
<keyword evidence="5 8" id="KW-0812">Transmembrane</keyword>
<dbReference type="Proteomes" id="UP000076661">
    <property type="component" value="Unassembled WGS sequence"/>
</dbReference>
<evidence type="ECO:0008006" key="11">
    <source>
        <dbReference type="Google" id="ProtNLM"/>
    </source>
</evidence>
<feature type="transmembrane region" description="Helical" evidence="8">
    <location>
        <begin position="238"/>
        <end position="267"/>
    </location>
</feature>
<dbReference type="PANTHER" id="PTHR30472:SF24">
    <property type="entry name" value="FERRIC ENTEROBACTIN TRANSPORT SYSTEM PERMEASE PROTEIN FEPG"/>
    <property type="match status" value="1"/>
</dbReference>
<dbReference type="Gene3D" id="1.10.3470.10">
    <property type="entry name" value="ABC transporter involved in vitamin B12 uptake, BtuC"/>
    <property type="match status" value="1"/>
</dbReference>
<evidence type="ECO:0000256" key="4">
    <source>
        <dbReference type="ARBA" id="ARBA00022475"/>
    </source>
</evidence>
<keyword evidence="6 8" id="KW-1133">Transmembrane helix</keyword>
<dbReference type="CDD" id="cd06550">
    <property type="entry name" value="TM_ABC_iron-siderophores_like"/>
    <property type="match status" value="1"/>
</dbReference>
<feature type="transmembrane region" description="Helical" evidence="8">
    <location>
        <begin position="122"/>
        <end position="141"/>
    </location>
</feature>
<dbReference type="InterPro" id="IPR037294">
    <property type="entry name" value="ABC_BtuC-like"/>
</dbReference>
<evidence type="ECO:0000256" key="7">
    <source>
        <dbReference type="ARBA" id="ARBA00023136"/>
    </source>
</evidence>
<comment type="caution">
    <text evidence="9">The sequence shown here is derived from an EMBL/GenBank/DDBJ whole genome shotgun (WGS) entry which is preliminary data.</text>
</comment>
<feature type="transmembrane region" description="Helical" evidence="8">
    <location>
        <begin position="197"/>
        <end position="218"/>
    </location>
</feature>
<comment type="subcellular location">
    <subcellularLocation>
        <location evidence="1">Cell membrane</location>
        <topology evidence="1">Multi-pass membrane protein</topology>
    </subcellularLocation>
</comment>
<organism evidence="9 10">
    <name type="scientific">Pseudoalteromonas luteoviolacea S4060-1</name>
    <dbReference type="NCBI Taxonomy" id="1365257"/>
    <lineage>
        <taxon>Bacteria</taxon>
        <taxon>Pseudomonadati</taxon>
        <taxon>Pseudomonadota</taxon>
        <taxon>Gammaproteobacteria</taxon>
        <taxon>Alteromonadales</taxon>
        <taxon>Pseudoalteromonadaceae</taxon>
        <taxon>Pseudoalteromonas</taxon>
    </lineage>
</organism>
<evidence type="ECO:0000256" key="5">
    <source>
        <dbReference type="ARBA" id="ARBA00022692"/>
    </source>
</evidence>
<dbReference type="Pfam" id="PF01032">
    <property type="entry name" value="FecCD"/>
    <property type="match status" value="1"/>
</dbReference>
<proteinExistence type="inferred from homology"/>
<evidence type="ECO:0000256" key="2">
    <source>
        <dbReference type="ARBA" id="ARBA00007935"/>
    </source>
</evidence>
<dbReference type="SUPFAM" id="SSF81345">
    <property type="entry name" value="ABC transporter involved in vitamin B12 uptake, BtuC"/>
    <property type="match status" value="1"/>
</dbReference>
<evidence type="ECO:0000313" key="10">
    <source>
        <dbReference type="Proteomes" id="UP000076661"/>
    </source>
</evidence>
<feature type="transmembrane region" description="Helical" evidence="8">
    <location>
        <begin position="310"/>
        <end position="328"/>
    </location>
</feature>
<protein>
    <recommendedName>
        <fullName evidence="11">Iron ABC transporter permease</fullName>
    </recommendedName>
</protein>
<accession>A0A167P5K4</accession>
<comment type="similarity">
    <text evidence="2">Belongs to the binding-protein-dependent transport system permease family. FecCD subfamily.</text>
</comment>
<evidence type="ECO:0000256" key="6">
    <source>
        <dbReference type="ARBA" id="ARBA00022989"/>
    </source>
</evidence>
<dbReference type="RefSeq" id="WP_081225340.1">
    <property type="nucleotide sequence ID" value="NZ_AUXX01000004.1"/>
</dbReference>
<dbReference type="AlphaFoldDB" id="A0A167P5K4"/>
<dbReference type="GO" id="GO:0022857">
    <property type="term" value="F:transmembrane transporter activity"/>
    <property type="evidence" value="ECO:0007669"/>
    <property type="project" value="InterPro"/>
</dbReference>
<feature type="transmembrane region" description="Helical" evidence="8">
    <location>
        <begin position="44"/>
        <end position="61"/>
    </location>
</feature>
<dbReference type="PANTHER" id="PTHR30472">
    <property type="entry name" value="FERRIC ENTEROBACTIN TRANSPORT SYSTEM PERMEASE PROTEIN"/>
    <property type="match status" value="1"/>
</dbReference>
<keyword evidence="3" id="KW-0813">Transport</keyword>
<sequence length="337" mass="35692">MTNFVVSRSAISPIGLSCVGLGILLLSLLFSVSIGDYQVSLSEVWSVLIAPSDSLASFVVWELRMPRLILAVLAGATLGTSGAIIQAVTQNELASPSLVGVSSGAALAIVMVIVFTDLSTRYHFLAGILGGATAMAITLWLSWKQTLEPVNLILSGLCISLFCAAATTLLLISVSTDTRGLFYWLLGSVANRTWQHVVLLAPITLIGFAFCVFLARPLTVLQLDSAVVKSIGGQVKRWRIQALVIAVVLTSATVSVTGPIAFVGLVAPHLCRMLLPKHLAYDYRCVLFGSAMSGAVLVSVSDLLANYQEIPVGILCVLFGGPSLVCLIRSRFQKASL</sequence>
<feature type="transmembrane region" description="Helical" evidence="8">
    <location>
        <begin position="94"/>
        <end position="115"/>
    </location>
</feature>
<evidence type="ECO:0000256" key="1">
    <source>
        <dbReference type="ARBA" id="ARBA00004651"/>
    </source>
</evidence>
<evidence type="ECO:0000313" key="9">
    <source>
        <dbReference type="EMBL" id="KZN69566.1"/>
    </source>
</evidence>
<feature type="transmembrane region" description="Helical" evidence="8">
    <location>
        <begin position="68"/>
        <end position="88"/>
    </location>
</feature>
<evidence type="ECO:0000256" key="8">
    <source>
        <dbReference type="SAM" id="Phobius"/>
    </source>
</evidence>
<dbReference type="EMBL" id="AUXX01000004">
    <property type="protein sequence ID" value="KZN69566.1"/>
    <property type="molecule type" value="Genomic_DNA"/>
</dbReference>
<evidence type="ECO:0000256" key="3">
    <source>
        <dbReference type="ARBA" id="ARBA00022448"/>
    </source>
</evidence>
<feature type="transmembrane region" description="Helical" evidence="8">
    <location>
        <begin position="279"/>
        <end position="298"/>
    </location>
</feature>
<feature type="transmembrane region" description="Helical" evidence="8">
    <location>
        <begin position="12"/>
        <end position="32"/>
    </location>
</feature>
<dbReference type="PATRIC" id="fig|1365257.3.peg.483"/>